<dbReference type="InterPro" id="IPR000792">
    <property type="entry name" value="Tscrpt_reg_LuxR_C"/>
</dbReference>
<organism evidence="6 7">
    <name type="scientific">Microbacterium aurantiacum</name>
    <dbReference type="NCBI Taxonomy" id="162393"/>
    <lineage>
        <taxon>Bacteria</taxon>
        <taxon>Bacillati</taxon>
        <taxon>Actinomycetota</taxon>
        <taxon>Actinomycetes</taxon>
        <taxon>Micrococcales</taxon>
        <taxon>Microbacteriaceae</taxon>
        <taxon>Microbacterium</taxon>
    </lineage>
</organism>
<reference evidence="6" key="1">
    <citation type="submission" date="2021-06" db="EMBL/GenBank/DDBJ databases">
        <title>Genome-based taxonomic framework of Microbacterium strains isolated from marine environment, the description of four new species and reclassification of four preexisting species.</title>
        <authorList>
            <person name="Lee S.D."/>
            <person name="Kim S.-M."/>
            <person name="Byeon Y.-S."/>
            <person name="Yang H.L."/>
            <person name="Kim I.S."/>
        </authorList>
    </citation>
    <scope>NUCLEOTIDE SEQUENCE</scope>
    <source>
        <strain evidence="6">KACC 20510</strain>
    </source>
</reference>
<protein>
    <submittedName>
        <fullName evidence="6">Response regulator transcription factor</fullName>
    </submittedName>
</protein>
<dbReference type="PANTHER" id="PTHR43214">
    <property type="entry name" value="TWO-COMPONENT RESPONSE REGULATOR"/>
    <property type="match status" value="1"/>
</dbReference>
<dbReference type="CDD" id="cd06170">
    <property type="entry name" value="LuxR_C_like"/>
    <property type="match status" value="1"/>
</dbReference>
<gene>
    <name evidence="6" type="ORF">KZC48_08695</name>
</gene>
<dbReference type="PRINTS" id="PR00038">
    <property type="entry name" value="HTHLUXR"/>
</dbReference>
<dbReference type="Pfam" id="PF00072">
    <property type="entry name" value="Response_reg"/>
    <property type="match status" value="1"/>
</dbReference>
<dbReference type="SMART" id="SM00448">
    <property type="entry name" value="REC"/>
    <property type="match status" value="1"/>
</dbReference>
<evidence type="ECO:0000256" key="3">
    <source>
        <dbReference type="PROSITE-ProRule" id="PRU00169"/>
    </source>
</evidence>
<dbReference type="InterPro" id="IPR016032">
    <property type="entry name" value="Sig_transdc_resp-reg_C-effctor"/>
</dbReference>
<accession>A0ABT8FT43</accession>
<feature type="domain" description="HTH luxR-type" evidence="4">
    <location>
        <begin position="150"/>
        <end position="215"/>
    </location>
</feature>
<dbReference type="InterPro" id="IPR039420">
    <property type="entry name" value="WalR-like"/>
</dbReference>
<dbReference type="SUPFAM" id="SSF46894">
    <property type="entry name" value="C-terminal effector domain of the bipartite response regulators"/>
    <property type="match status" value="1"/>
</dbReference>
<dbReference type="PROSITE" id="PS50110">
    <property type="entry name" value="RESPONSE_REGULATORY"/>
    <property type="match status" value="1"/>
</dbReference>
<evidence type="ECO:0000313" key="6">
    <source>
        <dbReference type="EMBL" id="MDN4464478.1"/>
    </source>
</evidence>
<sequence length="229" mass="24175">MPHDARIRVAVVDDHPLFRRGIMSLLETLENVDLVGDAASPDAAIELVTDAAPDVVLMDLDLAGESGIDATKSITRRSPDTAVLVLTMLGDDQSLFAAMRAGARGYLLKTASAREVERAIHAVADGEVLFGADVAARAVSYLSGSAGRPPERPFPELTDRETEVLDLVARGLDNGSIARTLVLTSKTVRNYVYGIIGKLGAPDRSALIVMAREAGFGGSRATADTNAPH</sequence>
<evidence type="ECO:0000256" key="2">
    <source>
        <dbReference type="ARBA" id="ARBA00023125"/>
    </source>
</evidence>
<comment type="caution">
    <text evidence="6">The sequence shown here is derived from an EMBL/GenBank/DDBJ whole genome shotgun (WGS) entry which is preliminary data.</text>
</comment>
<dbReference type="Gene3D" id="3.40.50.2300">
    <property type="match status" value="1"/>
</dbReference>
<evidence type="ECO:0000259" key="4">
    <source>
        <dbReference type="PROSITE" id="PS50043"/>
    </source>
</evidence>
<dbReference type="InterPro" id="IPR058245">
    <property type="entry name" value="NreC/VraR/RcsB-like_REC"/>
</dbReference>
<dbReference type="Proteomes" id="UP001172731">
    <property type="component" value="Unassembled WGS sequence"/>
</dbReference>
<feature type="modified residue" description="4-aspartylphosphate" evidence="3">
    <location>
        <position position="59"/>
    </location>
</feature>
<evidence type="ECO:0000259" key="5">
    <source>
        <dbReference type="PROSITE" id="PS50110"/>
    </source>
</evidence>
<evidence type="ECO:0000256" key="1">
    <source>
        <dbReference type="ARBA" id="ARBA00022553"/>
    </source>
</evidence>
<dbReference type="InterPro" id="IPR001789">
    <property type="entry name" value="Sig_transdc_resp-reg_receiver"/>
</dbReference>
<dbReference type="SMART" id="SM00421">
    <property type="entry name" value="HTH_LUXR"/>
    <property type="match status" value="1"/>
</dbReference>
<evidence type="ECO:0000313" key="7">
    <source>
        <dbReference type="Proteomes" id="UP001172731"/>
    </source>
</evidence>
<keyword evidence="1 3" id="KW-0597">Phosphoprotein</keyword>
<dbReference type="SUPFAM" id="SSF52172">
    <property type="entry name" value="CheY-like"/>
    <property type="match status" value="1"/>
</dbReference>
<dbReference type="PROSITE" id="PS50043">
    <property type="entry name" value="HTH_LUXR_2"/>
    <property type="match status" value="1"/>
</dbReference>
<name>A0ABT8FT43_9MICO</name>
<proteinExistence type="predicted"/>
<dbReference type="InterPro" id="IPR011006">
    <property type="entry name" value="CheY-like_superfamily"/>
</dbReference>
<keyword evidence="7" id="KW-1185">Reference proteome</keyword>
<dbReference type="EMBL" id="JAHWXI010000008">
    <property type="protein sequence ID" value="MDN4464478.1"/>
    <property type="molecule type" value="Genomic_DNA"/>
</dbReference>
<dbReference type="Pfam" id="PF00196">
    <property type="entry name" value="GerE"/>
    <property type="match status" value="1"/>
</dbReference>
<keyword evidence="2" id="KW-0238">DNA-binding</keyword>
<feature type="domain" description="Response regulatory" evidence="5">
    <location>
        <begin position="8"/>
        <end position="124"/>
    </location>
</feature>
<dbReference type="PANTHER" id="PTHR43214:SF43">
    <property type="entry name" value="TWO-COMPONENT RESPONSE REGULATOR"/>
    <property type="match status" value="1"/>
</dbReference>
<dbReference type="CDD" id="cd17535">
    <property type="entry name" value="REC_NarL-like"/>
    <property type="match status" value="1"/>
</dbReference>